<name>A0A2J6Q2G2_9HELO</name>
<keyword evidence="3" id="KW-1185">Reference proteome</keyword>
<dbReference type="Proteomes" id="UP000235672">
    <property type="component" value="Unassembled WGS sequence"/>
</dbReference>
<feature type="compositionally biased region" description="Polar residues" evidence="1">
    <location>
        <begin position="89"/>
        <end position="111"/>
    </location>
</feature>
<gene>
    <name evidence="2" type="ORF">NA56DRAFT_723159</name>
</gene>
<evidence type="ECO:0000256" key="1">
    <source>
        <dbReference type="SAM" id="MobiDB-lite"/>
    </source>
</evidence>
<feature type="compositionally biased region" description="Polar residues" evidence="1">
    <location>
        <begin position="63"/>
        <end position="78"/>
    </location>
</feature>
<feature type="region of interest" description="Disordered" evidence="1">
    <location>
        <begin position="1"/>
        <end position="112"/>
    </location>
</feature>
<feature type="region of interest" description="Disordered" evidence="1">
    <location>
        <begin position="127"/>
        <end position="164"/>
    </location>
</feature>
<evidence type="ECO:0000313" key="3">
    <source>
        <dbReference type="Proteomes" id="UP000235672"/>
    </source>
</evidence>
<accession>A0A2J6Q2G2</accession>
<dbReference type="AlphaFoldDB" id="A0A2J6Q2G2"/>
<proteinExistence type="predicted"/>
<sequence>MFDVSWVDTTRETVGQRKSRKEQSSRSISRRSSIHSSTSGLTESPSITKTRPSFLNLFGSVKTRPSTQNGLNPKTSGLSAEEVAKASRRISSYTVTSDTSSQGLSSPSTTPRFPASGFFTGPFLSDDHSTPSEVSESVFSGRTGGSGETESTWSSVESTASDITVSPSNSFKAVEQLARVVRISSAGTIPVQFHDSPARLTPPSTFDFPVPVINVPKRTSSVALRESQSTSFSVASRSRKNSWKPPEICECPEDEETLPRPVVSRLLEPTFRPKKRDPSRPRAPPVEIQLLQRNIRQMTAASPKIILERLKEKWVEVADASVYRELELEKQLWMLSALHGLKKKSDTIQEGDNNTPPSGIKKILSLYENHASSSMLSALTTAKEVHHLSMSPLSPKSYPNIHPLAIPGPTSQLPYASNIFTSIQSFCLPALLPAASLPLLLKECHRCLISAPAPPSPTESSPFSSTTTIIPVRPPVKGGTLHLTILDPSPLPATLGPRLRAWLDNYLILNLERQFRCINPSRLFPIWLADAGLRAEGSTIVNARFFASISASMETGMGRKREGEDEVEAEGTREELKSVVGRMLWKEMWGGYVEGEKWWWDDEDVVEECGKMGTCWEYSVIEGVKEG</sequence>
<reference evidence="2 3" key="1">
    <citation type="submission" date="2016-05" db="EMBL/GenBank/DDBJ databases">
        <title>A degradative enzymes factory behind the ericoid mycorrhizal symbiosis.</title>
        <authorList>
            <consortium name="DOE Joint Genome Institute"/>
            <person name="Martino E."/>
            <person name="Morin E."/>
            <person name="Grelet G."/>
            <person name="Kuo A."/>
            <person name="Kohler A."/>
            <person name="Daghino S."/>
            <person name="Barry K."/>
            <person name="Choi C."/>
            <person name="Cichocki N."/>
            <person name="Clum A."/>
            <person name="Copeland A."/>
            <person name="Hainaut M."/>
            <person name="Haridas S."/>
            <person name="Labutti K."/>
            <person name="Lindquist E."/>
            <person name="Lipzen A."/>
            <person name="Khouja H.-R."/>
            <person name="Murat C."/>
            <person name="Ohm R."/>
            <person name="Olson A."/>
            <person name="Spatafora J."/>
            <person name="Veneault-Fourrey C."/>
            <person name="Henrissat B."/>
            <person name="Grigoriev I."/>
            <person name="Martin F."/>
            <person name="Perotto S."/>
        </authorList>
    </citation>
    <scope>NUCLEOTIDE SEQUENCE [LARGE SCALE GENOMIC DNA]</scope>
    <source>
        <strain evidence="2 3">UAMH 7357</strain>
    </source>
</reference>
<dbReference type="OrthoDB" id="3902588at2759"/>
<organism evidence="2 3">
    <name type="scientific">Hyaloscypha hepaticicola</name>
    <dbReference type="NCBI Taxonomy" id="2082293"/>
    <lineage>
        <taxon>Eukaryota</taxon>
        <taxon>Fungi</taxon>
        <taxon>Dikarya</taxon>
        <taxon>Ascomycota</taxon>
        <taxon>Pezizomycotina</taxon>
        <taxon>Leotiomycetes</taxon>
        <taxon>Helotiales</taxon>
        <taxon>Hyaloscyphaceae</taxon>
        <taxon>Hyaloscypha</taxon>
    </lineage>
</organism>
<evidence type="ECO:0000313" key="2">
    <source>
        <dbReference type="EMBL" id="PMD20469.1"/>
    </source>
</evidence>
<protein>
    <submittedName>
        <fullName evidence="2">Uncharacterized protein</fullName>
    </submittedName>
</protein>
<dbReference type="EMBL" id="KZ613485">
    <property type="protein sequence ID" value="PMD20469.1"/>
    <property type="molecule type" value="Genomic_DNA"/>
</dbReference>
<feature type="compositionally biased region" description="Low complexity" evidence="1">
    <location>
        <begin position="148"/>
        <end position="161"/>
    </location>
</feature>
<feature type="compositionally biased region" description="Low complexity" evidence="1">
    <location>
        <begin position="34"/>
        <end position="44"/>
    </location>
</feature>